<name>A0A0M6YCI9_9HYPH</name>
<keyword evidence="2 7" id="KW-0812">Transmembrane</keyword>
<keyword evidence="6 7" id="KW-0472">Membrane</keyword>
<dbReference type="PROSITE" id="PS50893">
    <property type="entry name" value="ABC_TRANSPORTER_2"/>
    <property type="match status" value="1"/>
</dbReference>
<dbReference type="Pfam" id="PF00664">
    <property type="entry name" value="ABC_membrane"/>
    <property type="match status" value="1"/>
</dbReference>
<sequence>MSLAAFENADSIFQNLNPAESRMNLETRVQQHSGSTIDRASPAEACLLPLLEALGWDGMERHLFEALPHLEGIKGIFDLRAVLTRLNFRVTPTGRSAKQLTAEQFPCLVKHGNNLLVGLGRTSDGRFQAYSGEAHRTVAIAFSELKDAEIFVIEPDDSTESAGFQHWSSRLFHQFRGTVLSIMTVGLLSNILALGLPLFVMSVYDKAIGAKSVSVLVTLLIGIALVLIMDWMVRGTKSHLQAYLGARLDAVVANTTFRHFLHLPLPLISSAPIGAQITRLKQFDGVRDVFHGNLANALIDLPFSVIFVMVLGFIGGPLALLPAGLLVLYVLSAMLIVPRMKQAINQAGDAKSRMQNITVEILSKRKAIRELSADDIWVEKYRAISADFALKNLKTRQLSQVMQVVSQMFMTLCGIGVLGFGAVLVMNQDLSQGALIAVMALSWRALSPMHQAFLSVSQLGQAQQTIERINSLLKIEMERQPGRLPSLHRQFQGTIRFSNVVLRYPSRQEPALRNFSLQMEQGSVTAITGPSGCGKTSLVRAVLGLYRPQMGAVLVDDLDIRQLDPGEWRNSIGYAPEHHDFFYGTIAQNFRMANPQADNDQVRKAFEEFGLNAYGELLPQGVETRLTGQLIEVLPDNVKQRLLLARAFMRPAPIYLLDNPAGNLDFEGDKFLMKKIDQVRGKSTVVITTYRPSHMRMADNLVYMQNGMVAMAGAPKDILEDVLKQQSK</sequence>
<dbReference type="AlphaFoldDB" id="A0A0M6YCI9"/>
<evidence type="ECO:0000256" key="1">
    <source>
        <dbReference type="ARBA" id="ARBA00004651"/>
    </source>
</evidence>
<dbReference type="GO" id="GO:0005524">
    <property type="term" value="F:ATP binding"/>
    <property type="evidence" value="ECO:0007669"/>
    <property type="project" value="UniProtKB-KW"/>
</dbReference>
<gene>
    <name evidence="10" type="primary">apxIB_3</name>
    <name evidence="10" type="ORF">LAL4801_05685</name>
</gene>
<dbReference type="OrthoDB" id="5288404at2"/>
<proteinExistence type="predicted"/>
<dbReference type="PROSITE" id="PS50929">
    <property type="entry name" value="ABC_TM1F"/>
    <property type="match status" value="1"/>
</dbReference>
<reference evidence="11" key="1">
    <citation type="submission" date="2015-07" db="EMBL/GenBank/DDBJ databases">
        <authorList>
            <person name="Rodrigo-Torres Lidia"/>
            <person name="Arahal R.David."/>
        </authorList>
    </citation>
    <scope>NUCLEOTIDE SEQUENCE [LARGE SCALE GENOMIC DNA]</scope>
    <source>
        <strain evidence="11">CECT 4801</strain>
    </source>
</reference>
<evidence type="ECO:0000256" key="3">
    <source>
        <dbReference type="ARBA" id="ARBA00022741"/>
    </source>
</evidence>
<keyword evidence="5 7" id="KW-1133">Transmembrane helix</keyword>
<evidence type="ECO:0000256" key="4">
    <source>
        <dbReference type="ARBA" id="ARBA00022840"/>
    </source>
</evidence>
<dbReference type="SUPFAM" id="SSF52540">
    <property type="entry name" value="P-loop containing nucleoside triphosphate hydrolases"/>
    <property type="match status" value="1"/>
</dbReference>
<dbReference type="SMART" id="SM00382">
    <property type="entry name" value="AAA"/>
    <property type="match status" value="1"/>
</dbReference>
<evidence type="ECO:0000256" key="2">
    <source>
        <dbReference type="ARBA" id="ARBA00022692"/>
    </source>
</evidence>
<keyword evidence="11" id="KW-1185">Reference proteome</keyword>
<evidence type="ECO:0000313" key="11">
    <source>
        <dbReference type="Proteomes" id="UP000048926"/>
    </source>
</evidence>
<feature type="transmembrane region" description="Helical" evidence="7">
    <location>
        <begin position="320"/>
        <end position="337"/>
    </location>
</feature>
<dbReference type="InterPro" id="IPR036640">
    <property type="entry name" value="ABC1_TM_sf"/>
</dbReference>
<dbReference type="STRING" id="187304.B0E33_16825"/>
<evidence type="ECO:0000256" key="7">
    <source>
        <dbReference type="SAM" id="Phobius"/>
    </source>
</evidence>
<dbReference type="InterPro" id="IPR003439">
    <property type="entry name" value="ABC_transporter-like_ATP-bd"/>
</dbReference>
<dbReference type="InterPro" id="IPR003593">
    <property type="entry name" value="AAA+_ATPase"/>
</dbReference>
<dbReference type="InterPro" id="IPR039421">
    <property type="entry name" value="Type_1_exporter"/>
</dbReference>
<feature type="transmembrane region" description="Helical" evidence="7">
    <location>
        <begin position="179"/>
        <end position="200"/>
    </location>
</feature>
<accession>A0A0M6YCI9</accession>
<keyword evidence="3" id="KW-0547">Nucleotide-binding</keyword>
<dbReference type="Proteomes" id="UP000048926">
    <property type="component" value="Unassembled WGS sequence"/>
</dbReference>
<dbReference type="EMBL" id="CXST01000005">
    <property type="protein sequence ID" value="CTQ47223.1"/>
    <property type="molecule type" value="Genomic_DNA"/>
</dbReference>
<protein>
    <submittedName>
        <fullName evidence="10">RTX-I toxin determinant B</fullName>
    </submittedName>
</protein>
<dbReference type="GO" id="GO:0016887">
    <property type="term" value="F:ATP hydrolysis activity"/>
    <property type="evidence" value="ECO:0007669"/>
    <property type="project" value="InterPro"/>
</dbReference>
<feature type="transmembrane region" description="Helical" evidence="7">
    <location>
        <begin position="404"/>
        <end position="424"/>
    </location>
</feature>
<dbReference type="PANTHER" id="PTHR24221">
    <property type="entry name" value="ATP-BINDING CASSETTE SUB-FAMILY B"/>
    <property type="match status" value="1"/>
</dbReference>
<dbReference type="GO" id="GO:0005886">
    <property type="term" value="C:plasma membrane"/>
    <property type="evidence" value="ECO:0007669"/>
    <property type="project" value="UniProtKB-SubCell"/>
</dbReference>
<evidence type="ECO:0000313" key="10">
    <source>
        <dbReference type="EMBL" id="CTQ47223.1"/>
    </source>
</evidence>
<evidence type="ECO:0000256" key="5">
    <source>
        <dbReference type="ARBA" id="ARBA00022989"/>
    </source>
</evidence>
<evidence type="ECO:0000259" key="9">
    <source>
        <dbReference type="PROSITE" id="PS50929"/>
    </source>
</evidence>
<dbReference type="Pfam" id="PF00005">
    <property type="entry name" value="ABC_tran"/>
    <property type="match status" value="1"/>
</dbReference>
<organism evidence="10 11">
    <name type="scientific">Roseibium aggregatum</name>
    <dbReference type="NCBI Taxonomy" id="187304"/>
    <lineage>
        <taxon>Bacteria</taxon>
        <taxon>Pseudomonadati</taxon>
        <taxon>Pseudomonadota</taxon>
        <taxon>Alphaproteobacteria</taxon>
        <taxon>Hyphomicrobiales</taxon>
        <taxon>Stappiaceae</taxon>
        <taxon>Roseibium</taxon>
    </lineage>
</organism>
<feature type="transmembrane region" description="Helical" evidence="7">
    <location>
        <begin position="212"/>
        <end position="233"/>
    </location>
</feature>
<dbReference type="RefSeq" id="WP_055661246.1">
    <property type="nucleotide sequence ID" value="NZ_CXST01000005.1"/>
</dbReference>
<keyword evidence="4" id="KW-0067">ATP-binding</keyword>
<dbReference type="PANTHER" id="PTHR24221:SF248">
    <property type="entry name" value="ABC TRANSPORTER TRANSMEMBRANE REGION"/>
    <property type="match status" value="1"/>
</dbReference>
<dbReference type="GO" id="GO:0140359">
    <property type="term" value="F:ABC-type transporter activity"/>
    <property type="evidence" value="ECO:0007669"/>
    <property type="project" value="InterPro"/>
</dbReference>
<comment type="subcellular location">
    <subcellularLocation>
        <location evidence="1">Cell membrane</location>
        <topology evidence="1">Multi-pass membrane protein</topology>
    </subcellularLocation>
</comment>
<dbReference type="InterPro" id="IPR011527">
    <property type="entry name" value="ABC1_TM_dom"/>
</dbReference>
<dbReference type="Gene3D" id="1.20.1560.10">
    <property type="entry name" value="ABC transporter type 1, transmembrane domain"/>
    <property type="match status" value="1"/>
</dbReference>
<evidence type="ECO:0000259" key="8">
    <source>
        <dbReference type="PROSITE" id="PS50893"/>
    </source>
</evidence>
<dbReference type="Gene3D" id="3.40.50.300">
    <property type="entry name" value="P-loop containing nucleotide triphosphate hydrolases"/>
    <property type="match status" value="1"/>
</dbReference>
<dbReference type="SUPFAM" id="SSF90123">
    <property type="entry name" value="ABC transporter transmembrane region"/>
    <property type="match status" value="1"/>
</dbReference>
<dbReference type="InterPro" id="IPR027417">
    <property type="entry name" value="P-loop_NTPase"/>
</dbReference>
<dbReference type="GO" id="GO:0034040">
    <property type="term" value="F:ATPase-coupled lipid transmembrane transporter activity"/>
    <property type="evidence" value="ECO:0007669"/>
    <property type="project" value="TreeGrafter"/>
</dbReference>
<evidence type="ECO:0000256" key="6">
    <source>
        <dbReference type="ARBA" id="ARBA00023136"/>
    </source>
</evidence>
<feature type="domain" description="ABC transporter" evidence="8">
    <location>
        <begin position="495"/>
        <end position="728"/>
    </location>
</feature>
<feature type="domain" description="ABC transmembrane type-1" evidence="9">
    <location>
        <begin position="186"/>
        <end position="461"/>
    </location>
</feature>